<accession>G5LNP2</accession>
<dbReference type="EMBL" id="AFCJ01000986">
    <property type="protein sequence ID" value="EHC39733.1"/>
    <property type="molecule type" value="Genomic_DNA"/>
</dbReference>
<reference evidence="1 2" key="1">
    <citation type="journal article" date="2011" name="BMC Genomics">
        <title>Genome sequencing reveals diversification of virulence factor content and possible host adaptation in distinct subpopulations of Salmonella enterica.</title>
        <authorList>
            <person name="den Bakker H.C."/>
            <person name="Moreno Switt A.I."/>
            <person name="Govoni G."/>
            <person name="Cummings C.A."/>
            <person name="Ranieri M.L."/>
            <person name="Degoricija L."/>
            <person name="Hoelzer K."/>
            <person name="Rodriguez-Rivera L.D."/>
            <person name="Brown S."/>
            <person name="Bolchacova E."/>
            <person name="Furtado M.R."/>
            <person name="Wiedmann M."/>
        </authorList>
    </citation>
    <scope>NUCLEOTIDE SEQUENCE [LARGE SCALE GENOMIC DNA]</scope>
    <source>
        <strain evidence="1 2">R6-377</strain>
    </source>
</reference>
<sequence length="50" mass="5243">MGITDVGIQKRIDAEQPSIDLLAVTHTNVNIGAAIETAVVVVAKAKLTKE</sequence>
<name>G5LNP2_SALET</name>
<evidence type="ECO:0000313" key="2">
    <source>
        <dbReference type="Proteomes" id="UP000004642"/>
    </source>
</evidence>
<protein>
    <submittedName>
        <fullName evidence="1">Uncharacterized protein</fullName>
    </submittedName>
</protein>
<dbReference type="AlphaFoldDB" id="G5LNP2"/>
<dbReference type="Proteomes" id="UP000004642">
    <property type="component" value="Unassembled WGS sequence"/>
</dbReference>
<evidence type="ECO:0000313" key="1">
    <source>
        <dbReference type="EMBL" id="EHC39733.1"/>
    </source>
</evidence>
<organism evidence="1 2">
    <name type="scientific">Salmonella enterica subsp. enterica serovar Alachua str. R6-377</name>
    <dbReference type="NCBI Taxonomy" id="913241"/>
    <lineage>
        <taxon>Bacteria</taxon>
        <taxon>Pseudomonadati</taxon>
        <taxon>Pseudomonadota</taxon>
        <taxon>Gammaproteobacteria</taxon>
        <taxon>Enterobacterales</taxon>
        <taxon>Enterobacteriaceae</taxon>
        <taxon>Salmonella</taxon>
    </lineage>
</organism>
<gene>
    <name evidence="1" type="ORF">LTSEALA_2278</name>
</gene>
<proteinExistence type="predicted"/>
<comment type="caution">
    <text evidence="1">The sequence shown here is derived from an EMBL/GenBank/DDBJ whole genome shotgun (WGS) entry which is preliminary data.</text>
</comment>